<keyword evidence="2" id="KW-0813">Transport</keyword>
<sequence>MTAVDLEKQELYGGALTSSVPVNFKDASFFRQVPDTQEVFVSDDNEYLNHSMVFDIMEMVEGCKSTKDAAVIHLNEISSLNGVDGRCKILSIDETTVSNGDVSDDEAIILTAVEPSRKWGRTEPSNGVLLLVLGLIRITKVTADILISYNVPITDPDQLKDLQELVYKSNTEGHSPSSQSVLSDTTTPATSILDTINVARSRVGGAMASFVVNDWSLFG</sequence>
<dbReference type="AlphaFoldDB" id="A0A161HK26"/>
<accession>A0A161HK26</accession>
<dbReference type="Gene3D" id="3.40.1000.10">
    <property type="entry name" value="Mog1/PsbP, alpha/beta/alpha sandwich"/>
    <property type="match status" value="1"/>
</dbReference>
<dbReference type="EMBL" id="CP014501">
    <property type="protein sequence ID" value="ANB11908.1"/>
    <property type="molecule type" value="Genomic_DNA"/>
</dbReference>
<dbReference type="SUPFAM" id="SSF55724">
    <property type="entry name" value="Mog1p/PsbP-like"/>
    <property type="match status" value="1"/>
</dbReference>
<dbReference type="PANTHER" id="PTHR15837:SF0">
    <property type="entry name" value="RAN GUANINE NUCLEOTIDE RELEASE FACTOR"/>
    <property type="match status" value="1"/>
</dbReference>
<dbReference type="Proteomes" id="UP000189580">
    <property type="component" value="Chromosome a"/>
</dbReference>
<dbReference type="PANTHER" id="PTHR15837">
    <property type="entry name" value="RAN GUANINE NUCLEOTIDE RELEASE FACTOR"/>
    <property type="match status" value="1"/>
</dbReference>
<dbReference type="Pfam" id="PF04603">
    <property type="entry name" value="Mog1"/>
    <property type="match status" value="1"/>
</dbReference>
<evidence type="ECO:0000256" key="1">
    <source>
        <dbReference type="ARBA" id="ARBA00010307"/>
    </source>
</evidence>
<dbReference type="InterPro" id="IPR007681">
    <property type="entry name" value="Mog1"/>
</dbReference>
<dbReference type="InterPro" id="IPR016123">
    <property type="entry name" value="Mog1/PsbP_a/b/a-sand"/>
</dbReference>
<gene>
    <name evidence="4" type="primary">MOG1</name>
    <name evidence="4" type="ORF">AWJ20_135</name>
</gene>
<dbReference type="GO" id="GO:0005634">
    <property type="term" value="C:nucleus"/>
    <property type="evidence" value="ECO:0007669"/>
    <property type="project" value="TreeGrafter"/>
</dbReference>
<organism evidence="4 5">
    <name type="scientific">Sugiyamaella lignohabitans</name>
    <dbReference type="NCBI Taxonomy" id="796027"/>
    <lineage>
        <taxon>Eukaryota</taxon>
        <taxon>Fungi</taxon>
        <taxon>Dikarya</taxon>
        <taxon>Ascomycota</taxon>
        <taxon>Saccharomycotina</taxon>
        <taxon>Dipodascomycetes</taxon>
        <taxon>Dipodascales</taxon>
        <taxon>Trichomonascaceae</taxon>
        <taxon>Sugiyamaella</taxon>
    </lineage>
</organism>
<comment type="similarity">
    <text evidence="1">Belongs to the MOG1 family.</text>
</comment>
<dbReference type="KEGG" id="slb:AWJ20_135"/>
<evidence type="ECO:0000313" key="4">
    <source>
        <dbReference type="EMBL" id="ANB11908.1"/>
    </source>
</evidence>
<protein>
    <submittedName>
        <fullName evidence="4">Mog1p</fullName>
    </submittedName>
</protein>
<proteinExistence type="inferred from homology"/>
<dbReference type="RefSeq" id="XP_018734385.1">
    <property type="nucleotide sequence ID" value="XM_018878222.1"/>
</dbReference>
<dbReference type="GeneID" id="30033142"/>
<keyword evidence="3" id="KW-0653">Protein transport</keyword>
<keyword evidence="5" id="KW-1185">Reference proteome</keyword>
<dbReference type="OrthoDB" id="10255285at2759"/>
<evidence type="ECO:0000313" key="5">
    <source>
        <dbReference type="Proteomes" id="UP000189580"/>
    </source>
</evidence>
<name>A0A161HK26_9ASCO</name>
<evidence type="ECO:0000256" key="2">
    <source>
        <dbReference type="ARBA" id="ARBA00022448"/>
    </source>
</evidence>
<reference evidence="4 5" key="1">
    <citation type="submission" date="2016-02" db="EMBL/GenBank/DDBJ databases">
        <title>Complete genome sequence and transcriptome regulation of the pentose utilising yeast Sugiyamaella lignohabitans.</title>
        <authorList>
            <person name="Bellasio M."/>
            <person name="Peymann A."/>
            <person name="Valli M."/>
            <person name="Sipitzky M."/>
            <person name="Graf A."/>
            <person name="Sauer M."/>
            <person name="Marx H."/>
            <person name="Mattanovich D."/>
        </authorList>
    </citation>
    <scope>NUCLEOTIDE SEQUENCE [LARGE SCALE GENOMIC DNA]</scope>
    <source>
        <strain evidence="4 5">CBS 10342</strain>
    </source>
</reference>
<evidence type="ECO:0000256" key="3">
    <source>
        <dbReference type="ARBA" id="ARBA00022927"/>
    </source>
</evidence>
<dbReference type="GO" id="GO:0005085">
    <property type="term" value="F:guanyl-nucleotide exchange factor activity"/>
    <property type="evidence" value="ECO:0007669"/>
    <property type="project" value="TreeGrafter"/>
</dbReference>
<dbReference type="GO" id="GO:0006606">
    <property type="term" value="P:protein import into nucleus"/>
    <property type="evidence" value="ECO:0007669"/>
    <property type="project" value="TreeGrafter"/>
</dbReference>
<dbReference type="GO" id="GO:0031267">
    <property type="term" value="F:small GTPase binding"/>
    <property type="evidence" value="ECO:0007669"/>
    <property type="project" value="TreeGrafter"/>
</dbReference>